<evidence type="ECO:0000313" key="2">
    <source>
        <dbReference type="EMBL" id="KAJ1134522.1"/>
    </source>
</evidence>
<sequence length="79" mass="8728">MCVIIAVAEFRGRVLAVFCTALARKPTEQQAVRKRKCRQSASTGVRCALVNNGTPIKAILKRSKRSLHINYDTVEVTPS</sequence>
<dbReference type="EMBL" id="JANPWB010000010">
    <property type="protein sequence ID" value="KAJ1134522.1"/>
    <property type="molecule type" value="Genomic_DNA"/>
</dbReference>
<dbReference type="Proteomes" id="UP001066276">
    <property type="component" value="Chromosome 6"/>
</dbReference>
<feature type="signal peptide" evidence="1">
    <location>
        <begin position="1"/>
        <end position="16"/>
    </location>
</feature>
<evidence type="ECO:0000313" key="3">
    <source>
        <dbReference type="Proteomes" id="UP001066276"/>
    </source>
</evidence>
<keyword evidence="3" id="KW-1185">Reference proteome</keyword>
<dbReference type="AlphaFoldDB" id="A0AAV7Q5N7"/>
<name>A0AAV7Q5N7_PLEWA</name>
<protein>
    <recommendedName>
        <fullName evidence="4">Secreted protein</fullName>
    </recommendedName>
</protein>
<accession>A0AAV7Q5N7</accession>
<evidence type="ECO:0000256" key="1">
    <source>
        <dbReference type="SAM" id="SignalP"/>
    </source>
</evidence>
<feature type="chain" id="PRO_5044000903" description="Secreted protein" evidence="1">
    <location>
        <begin position="17"/>
        <end position="79"/>
    </location>
</feature>
<proteinExistence type="predicted"/>
<gene>
    <name evidence="2" type="ORF">NDU88_000973</name>
</gene>
<keyword evidence="1" id="KW-0732">Signal</keyword>
<reference evidence="2" key="1">
    <citation type="journal article" date="2022" name="bioRxiv">
        <title>Sequencing and chromosome-scale assembly of the giantPleurodeles waltlgenome.</title>
        <authorList>
            <person name="Brown T."/>
            <person name="Elewa A."/>
            <person name="Iarovenko S."/>
            <person name="Subramanian E."/>
            <person name="Araus A.J."/>
            <person name="Petzold A."/>
            <person name="Susuki M."/>
            <person name="Suzuki K.-i.T."/>
            <person name="Hayashi T."/>
            <person name="Toyoda A."/>
            <person name="Oliveira C."/>
            <person name="Osipova E."/>
            <person name="Leigh N.D."/>
            <person name="Simon A."/>
            <person name="Yun M.H."/>
        </authorList>
    </citation>
    <scope>NUCLEOTIDE SEQUENCE</scope>
    <source>
        <strain evidence="2">20211129_DDA</strain>
        <tissue evidence="2">Liver</tissue>
    </source>
</reference>
<comment type="caution">
    <text evidence="2">The sequence shown here is derived from an EMBL/GenBank/DDBJ whole genome shotgun (WGS) entry which is preliminary data.</text>
</comment>
<evidence type="ECO:0008006" key="4">
    <source>
        <dbReference type="Google" id="ProtNLM"/>
    </source>
</evidence>
<organism evidence="2 3">
    <name type="scientific">Pleurodeles waltl</name>
    <name type="common">Iberian ribbed newt</name>
    <dbReference type="NCBI Taxonomy" id="8319"/>
    <lineage>
        <taxon>Eukaryota</taxon>
        <taxon>Metazoa</taxon>
        <taxon>Chordata</taxon>
        <taxon>Craniata</taxon>
        <taxon>Vertebrata</taxon>
        <taxon>Euteleostomi</taxon>
        <taxon>Amphibia</taxon>
        <taxon>Batrachia</taxon>
        <taxon>Caudata</taxon>
        <taxon>Salamandroidea</taxon>
        <taxon>Salamandridae</taxon>
        <taxon>Pleurodelinae</taxon>
        <taxon>Pleurodeles</taxon>
    </lineage>
</organism>